<reference evidence="2 5" key="2">
    <citation type="submission" date="2020-08" db="EMBL/GenBank/DDBJ databases">
        <title>Genome public.</title>
        <authorList>
            <person name="Liu C."/>
            <person name="Sun Q."/>
        </authorList>
    </citation>
    <scope>NUCLEOTIDE SEQUENCE [LARGE SCALE GENOMIC DNA]</scope>
    <source>
        <strain evidence="2 5">426_9</strain>
    </source>
</reference>
<reference evidence="3 4" key="1">
    <citation type="submission" date="2018-07" db="EMBL/GenBank/DDBJ databases">
        <title>Parabacteroides acidifaciens nov. sp., isolated from human feces.</title>
        <authorList>
            <person name="Wang Y.J."/>
        </authorList>
    </citation>
    <scope>NUCLEOTIDE SEQUENCE [LARGE SCALE GENOMIC DNA]</scope>
    <source>
        <strain evidence="3 4">426-9</strain>
    </source>
</reference>
<dbReference type="Gene3D" id="3.60.60.10">
    <property type="entry name" value="Penicillin V Acylase, Chain A"/>
    <property type="match status" value="1"/>
</dbReference>
<comment type="caution">
    <text evidence="3">The sequence shown here is derived from an EMBL/GenBank/DDBJ whole genome shotgun (WGS) entry which is preliminary data.</text>
</comment>
<evidence type="ECO:0000313" key="4">
    <source>
        <dbReference type="Proteomes" id="UP000256321"/>
    </source>
</evidence>
<dbReference type="EMBL" id="JACRTI010000008">
    <property type="protein sequence ID" value="MBC8601084.1"/>
    <property type="molecule type" value="Genomic_DNA"/>
</dbReference>
<dbReference type="AlphaFoldDB" id="A0A3D8HGT8"/>
<evidence type="ECO:0000313" key="5">
    <source>
        <dbReference type="Proteomes" id="UP000629596"/>
    </source>
</evidence>
<keyword evidence="1" id="KW-0732">Signal</keyword>
<dbReference type="EMBL" id="QREV01000008">
    <property type="protein sequence ID" value="RDU50148.1"/>
    <property type="molecule type" value="Genomic_DNA"/>
</dbReference>
<evidence type="ECO:0000256" key="1">
    <source>
        <dbReference type="SAM" id="SignalP"/>
    </source>
</evidence>
<feature type="signal peptide" evidence="1">
    <location>
        <begin position="1"/>
        <end position="20"/>
    </location>
</feature>
<protein>
    <recommendedName>
        <fullName evidence="6">Linear amide C-N hydrolase</fullName>
    </recommendedName>
</protein>
<proteinExistence type="predicted"/>
<dbReference type="RefSeq" id="WP_115498605.1">
    <property type="nucleotide sequence ID" value="NZ_JACRTI010000008.1"/>
</dbReference>
<evidence type="ECO:0000313" key="3">
    <source>
        <dbReference type="EMBL" id="RDU50148.1"/>
    </source>
</evidence>
<feature type="chain" id="PRO_5017583055" description="Linear amide C-N hydrolase" evidence="1">
    <location>
        <begin position="21"/>
        <end position="405"/>
    </location>
</feature>
<evidence type="ECO:0000313" key="2">
    <source>
        <dbReference type="EMBL" id="MBC8601084.1"/>
    </source>
</evidence>
<gene>
    <name evidence="3" type="ORF">DWU89_05145</name>
    <name evidence="2" type="ORF">H8784_05040</name>
</gene>
<evidence type="ECO:0008006" key="6">
    <source>
        <dbReference type="Google" id="ProtNLM"/>
    </source>
</evidence>
<accession>A0A3D8HGT8</accession>
<name>A0A3D8HGT8_9BACT</name>
<dbReference type="Proteomes" id="UP000256321">
    <property type="component" value="Unassembled WGS sequence"/>
</dbReference>
<organism evidence="3 4">
    <name type="scientific">Parabacteroides acidifaciens</name>
    <dbReference type="NCBI Taxonomy" id="2290935"/>
    <lineage>
        <taxon>Bacteria</taxon>
        <taxon>Pseudomonadati</taxon>
        <taxon>Bacteroidota</taxon>
        <taxon>Bacteroidia</taxon>
        <taxon>Bacteroidales</taxon>
        <taxon>Tannerellaceae</taxon>
        <taxon>Parabacteroides</taxon>
    </lineage>
</organism>
<keyword evidence="5" id="KW-1185">Reference proteome</keyword>
<dbReference type="Proteomes" id="UP000629596">
    <property type="component" value="Unassembled WGS sequence"/>
</dbReference>
<sequence>MKKLFLIFACLCIILQYSEACTSIIISGKATPDGRPLMWKHRDTDEPYNHIVYVDEGGYRFLGLANSSNKQDDAIWTGSNETGFSIMNTASFNLKDDDIEEMDQEGTLMRKALKTCKTISDFEHLLDTLPRPLRVEANFGVIDAFGGAAYYETNNERYYKKDVNDPVLAPDGYIIYTNFSFEGRKDKGLGYIRYESAQKIFKEMEKEEFTPRNIFKEASCSFYNSLLDIDLKNENESPNRHSGWFVEQDFIPRSESTASIVIQGVKPGMNAELTTIWTALGYPPTSAVLPLWVKMGTAQPALTSYDSVCGTAPLCLYASKLKEDVYSIHRGNGRKYLHWQLLWNNEKTGYMQKLASINDETFDVFTSKQAEWEKNGLDTSTIKELYRNAEIKIRGAYRQLSLETK</sequence>